<protein>
    <submittedName>
        <fullName evidence="1">DNA polymerase III subunit chi</fullName>
    </submittedName>
</protein>
<keyword evidence="2" id="KW-1185">Reference proteome</keyword>
<dbReference type="Proteomes" id="UP000548632">
    <property type="component" value="Unassembled WGS sequence"/>
</dbReference>
<sequence length="143" mass="16474">MTRIDFYSLKEGSTSNRLSLTCRLVERIRAAERRILIYCPEFAIAEQLDRLLWVFRDGSFLPHGLINKVDVELTPVLITTEDHAAGEHQVLINLSFTVPSCFNQFERVCEPLDRQPDILAAGRERWKFYQAQGCLLQHNPVAD</sequence>
<organism evidence="1 2">
    <name type="scientific">Thiospirillum jenense</name>
    <dbReference type="NCBI Taxonomy" id="1653858"/>
    <lineage>
        <taxon>Bacteria</taxon>
        <taxon>Pseudomonadati</taxon>
        <taxon>Pseudomonadota</taxon>
        <taxon>Gammaproteobacteria</taxon>
        <taxon>Chromatiales</taxon>
        <taxon>Chromatiaceae</taxon>
        <taxon>Thiospirillum</taxon>
    </lineage>
</organism>
<dbReference type="PANTHER" id="PTHR38767:SF1">
    <property type="entry name" value="DNA POLYMERASE III SUBUNIT CHI"/>
    <property type="match status" value="1"/>
</dbReference>
<comment type="caution">
    <text evidence="1">The sequence shown here is derived from an EMBL/GenBank/DDBJ whole genome shotgun (WGS) entry which is preliminary data.</text>
</comment>
<dbReference type="GO" id="GO:0032298">
    <property type="term" value="P:positive regulation of DNA-templated DNA replication initiation"/>
    <property type="evidence" value="ECO:0007669"/>
    <property type="project" value="TreeGrafter"/>
</dbReference>
<dbReference type="Gene3D" id="3.40.50.10110">
    <property type="entry name" value="DNA polymerase III subunit chi"/>
    <property type="match status" value="1"/>
</dbReference>
<dbReference type="GO" id="GO:0003887">
    <property type="term" value="F:DNA-directed DNA polymerase activity"/>
    <property type="evidence" value="ECO:0007669"/>
    <property type="project" value="InterPro"/>
</dbReference>
<dbReference type="GO" id="GO:0006260">
    <property type="term" value="P:DNA replication"/>
    <property type="evidence" value="ECO:0007669"/>
    <property type="project" value="InterPro"/>
</dbReference>
<dbReference type="InterPro" id="IPR036768">
    <property type="entry name" value="PolIII_chi_sf"/>
</dbReference>
<dbReference type="Pfam" id="PF04364">
    <property type="entry name" value="DNA_pol3_chi"/>
    <property type="match status" value="1"/>
</dbReference>
<evidence type="ECO:0000313" key="2">
    <source>
        <dbReference type="Proteomes" id="UP000548632"/>
    </source>
</evidence>
<dbReference type="EMBL" id="JABVCQ010000015">
    <property type="protein sequence ID" value="MBB1126201.1"/>
    <property type="molecule type" value="Genomic_DNA"/>
</dbReference>
<dbReference type="PANTHER" id="PTHR38767">
    <property type="entry name" value="DNA POLYMERASE III SUBUNIT CHI"/>
    <property type="match status" value="1"/>
</dbReference>
<gene>
    <name evidence="1" type="ORF">HUK38_08150</name>
</gene>
<dbReference type="InterPro" id="IPR007459">
    <property type="entry name" value="DNA_pol3_chi"/>
</dbReference>
<proteinExistence type="predicted"/>
<accession>A0A839HBZ4</accession>
<reference evidence="1 2" key="1">
    <citation type="journal article" date="2020" name="Arch. Microbiol.">
        <title>The genome sequence of the giant phototrophic gammaproteobacterium Thiospirillum jenense gives insight into its physiological properties and phylogenetic relationships.</title>
        <authorList>
            <person name="Imhoff J.F."/>
            <person name="Meyer T.E."/>
            <person name="Kyndt J.A."/>
        </authorList>
    </citation>
    <scope>NUCLEOTIDE SEQUENCE [LARGE SCALE GENOMIC DNA]</scope>
    <source>
        <strain evidence="1 2">DSM 216</strain>
    </source>
</reference>
<name>A0A839HBZ4_9GAMM</name>
<dbReference type="GO" id="GO:0003677">
    <property type="term" value="F:DNA binding"/>
    <property type="evidence" value="ECO:0007669"/>
    <property type="project" value="InterPro"/>
</dbReference>
<dbReference type="AlphaFoldDB" id="A0A839HBZ4"/>
<dbReference type="SUPFAM" id="SSF102400">
    <property type="entry name" value="DNA polymerase III chi subunit"/>
    <property type="match status" value="1"/>
</dbReference>
<evidence type="ECO:0000313" key="1">
    <source>
        <dbReference type="EMBL" id="MBB1126201.1"/>
    </source>
</evidence>
<dbReference type="RefSeq" id="WP_182583831.1">
    <property type="nucleotide sequence ID" value="NZ_JABVCQ010000015.1"/>
</dbReference>